<name>A0AAE1DQ32_9GAST</name>
<dbReference type="Proteomes" id="UP001283361">
    <property type="component" value="Unassembled WGS sequence"/>
</dbReference>
<gene>
    <name evidence="2" type="ORF">RRG08_013180</name>
</gene>
<sequence>MLTCIILHKKPYWPAMILFRTRVRNKTNFSVALTSHAIDSRCGSLGFARISSGPEIGTRRGPNTRNPEYFGKPAPIE</sequence>
<evidence type="ECO:0000313" key="3">
    <source>
        <dbReference type="Proteomes" id="UP001283361"/>
    </source>
</evidence>
<dbReference type="AlphaFoldDB" id="A0AAE1DQ32"/>
<evidence type="ECO:0000256" key="1">
    <source>
        <dbReference type="SAM" id="MobiDB-lite"/>
    </source>
</evidence>
<protein>
    <submittedName>
        <fullName evidence="2">Uncharacterized protein</fullName>
    </submittedName>
</protein>
<keyword evidence="3" id="KW-1185">Reference proteome</keyword>
<organism evidence="2 3">
    <name type="scientific">Elysia crispata</name>
    <name type="common">lettuce slug</name>
    <dbReference type="NCBI Taxonomy" id="231223"/>
    <lineage>
        <taxon>Eukaryota</taxon>
        <taxon>Metazoa</taxon>
        <taxon>Spiralia</taxon>
        <taxon>Lophotrochozoa</taxon>
        <taxon>Mollusca</taxon>
        <taxon>Gastropoda</taxon>
        <taxon>Heterobranchia</taxon>
        <taxon>Euthyneura</taxon>
        <taxon>Panpulmonata</taxon>
        <taxon>Sacoglossa</taxon>
        <taxon>Placobranchoidea</taxon>
        <taxon>Plakobranchidae</taxon>
        <taxon>Elysia</taxon>
    </lineage>
</organism>
<proteinExistence type="predicted"/>
<feature type="region of interest" description="Disordered" evidence="1">
    <location>
        <begin position="53"/>
        <end position="77"/>
    </location>
</feature>
<reference evidence="2" key="1">
    <citation type="journal article" date="2023" name="G3 (Bethesda)">
        <title>A reference genome for the long-term kleptoplast-retaining sea slug Elysia crispata morphotype clarki.</title>
        <authorList>
            <person name="Eastman K.E."/>
            <person name="Pendleton A.L."/>
            <person name="Shaikh M.A."/>
            <person name="Suttiyut T."/>
            <person name="Ogas R."/>
            <person name="Tomko P."/>
            <person name="Gavelis G."/>
            <person name="Widhalm J.R."/>
            <person name="Wisecaver J.H."/>
        </authorList>
    </citation>
    <scope>NUCLEOTIDE SEQUENCE</scope>
    <source>
        <strain evidence="2">ECLA1</strain>
    </source>
</reference>
<evidence type="ECO:0000313" key="2">
    <source>
        <dbReference type="EMBL" id="KAK3778921.1"/>
    </source>
</evidence>
<accession>A0AAE1DQ32</accession>
<dbReference type="EMBL" id="JAWDGP010002895">
    <property type="protein sequence ID" value="KAK3778921.1"/>
    <property type="molecule type" value="Genomic_DNA"/>
</dbReference>
<comment type="caution">
    <text evidence="2">The sequence shown here is derived from an EMBL/GenBank/DDBJ whole genome shotgun (WGS) entry which is preliminary data.</text>
</comment>